<evidence type="ECO:0000256" key="4">
    <source>
        <dbReference type="ARBA" id="ARBA00022827"/>
    </source>
</evidence>
<accession>A0A3A2ZVI2</accession>
<keyword evidence="5" id="KW-0503">Monooxygenase</keyword>
<comment type="similarity">
    <text evidence="2">Belongs to the FAD-binding monooxygenase family.</text>
</comment>
<keyword evidence="4" id="KW-0274">FAD</keyword>
<dbReference type="GO" id="GO:0004499">
    <property type="term" value="F:N,N-dimethylaniline monooxygenase activity"/>
    <property type="evidence" value="ECO:0007669"/>
    <property type="project" value="InterPro"/>
</dbReference>
<evidence type="ECO:0000313" key="5">
    <source>
        <dbReference type="EMBL" id="RJE26343.1"/>
    </source>
</evidence>
<name>A0A3A2ZVI2_9EURO</name>
<gene>
    <name evidence="5" type="ORF">PHISCL_01316</name>
</gene>
<evidence type="ECO:0000313" key="6">
    <source>
        <dbReference type="Proteomes" id="UP000266188"/>
    </source>
</evidence>
<keyword evidence="5" id="KW-0560">Oxidoreductase</keyword>
<dbReference type="Gene3D" id="3.50.50.60">
    <property type="entry name" value="FAD/NAD(P)-binding domain"/>
    <property type="match status" value="2"/>
</dbReference>
<evidence type="ECO:0000256" key="2">
    <source>
        <dbReference type="ARBA" id="ARBA00010139"/>
    </source>
</evidence>
<sequence>MRRLSRVFGSNPKGTTTEQADNKWIVEERSIDQFRPIRVVVIGSGISGIITNIRLRQRIANLDLCVYERNEDIGGTWLENRYPGCACDIPAHTYQATFEPNKEWSTFYASAPEIHKYWKRVVDKYGCMEYVKLKHQVTEAVWHDGKGKWQLKVVQDTSSGTVVSDQCDVLISATGALNNWKWPTIPGLHDFKGKLMHSARWDENYDYTGKTVAVIGNGSSGIQIVPGMLPKVKRIDHYVRGRTWLSPTFARHEIDKRGAQLENFSFTPEEIENFKKDHQAYQKFRKEIELELQSIHGSTIIGSPEQLKGQEIFYQNMKRRLAKDPKLLDDIVPSFPPACRRLTPGPGYLEALTDEKVDMIKSGIVSVDATGIKTADGKHRPVDIIVCATGFDTTYIPRFPIIGKKGVSLADRWKATPETYISLAVDGFPNYFVSLGPNAGLGEGNLLLLIEKEIDYFTECVMKMQRDNIKAMSPRPESVTRFTRHCDQYFKRTVFGTKCRSWYKGGTEDGRVTALWPGSSLHAMKALSHPRWEDFEYDYENDNPNTWIGDGWTENEKNKVVNVDYLDDDQVDFPTSVLRQVESGRGDSSKSVSEHLEYVNGVNGVALGNGNVTVN</sequence>
<dbReference type="GO" id="GO:0050660">
    <property type="term" value="F:flavin adenine dinucleotide binding"/>
    <property type="evidence" value="ECO:0007669"/>
    <property type="project" value="InterPro"/>
</dbReference>
<dbReference type="GO" id="GO:0050661">
    <property type="term" value="F:NADP binding"/>
    <property type="evidence" value="ECO:0007669"/>
    <property type="project" value="InterPro"/>
</dbReference>
<keyword evidence="3" id="KW-0285">Flavoprotein</keyword>
<protein>
    <submittedName>
        <fullName evidence="5">Monooxygenase</fullName>
    </submittedName>
</protein>
<proteinExistence type="inferred from homology"/>
<dbReference type="OrthoDB" id="74360at2759"/>
<dbReference type="AlphaFoldDB" id="A0A3A2ZVI2"/>
<dbReference type="Pfam" id="PF13450">
    <property type="entry name" value="NAD_binding_8"/>
    <property type="match status" value="1"/>
</dbReference>
<dbReference type="InterPro" id="IPR051209">
    <property type="entry name" value="FAD-bind_Monooxygenase_sf"/>
</dbReference>
<dbReference type="SUPFAM" id="SSF51905">
    <property type="entry name" value="FAD/NAD(P)-binding domain"/>
    <property type="match status" value="3"/>
</dbReference>
<dbReference type="STRING" id="2070753.A0A3A2ZVI2"/>
<dbReference type="InterPro" id="IPR036188">
    <property type="entry name" value="FAD/NAD-bd_sf"/>
</dbReference>
<keyword evidence="6" id="KW-1185">Reference proteome</keyword>
<dbReference type="PANTHER" id="PTHR42877:SF7">
    <property type="entry name" value="FLAVIN-BINDING MONOOXYGENASE-RELATED"/>
    <property type="match status" value="1"/>
</dbReference>
<dbReference type="Proteomes" id="UP000266188">
    <property type="component" value="Unassembled WGS sequence"/>
</dbReference>
<evidence type="ECO:0000256" key="3">
    <source>
        <dbReference type="ARBA" id="ARBA00022630"/>
    </source>
</evidence>
<reference evidence="6" key="1">
    <citation type="submission" date="2017-02" db="EMBL/GenBank/DDBJ databases">
        <authorList>
            <person name="Tafer H."/>
            <person name="Lopandic K."/>
        </authorList>
    </citation>
    <scope>NUCLEOTIDE SEQUENCE [LARGE SCALE GENOMIC DNA]</scope>
    <source>
        <strain evidence="6">CBS 366.77</strain>
    </source>
</reference>
<comment type="cofactor">
    <cofactor evidence="1">
        <name>FAD</name>
        <dbReference type="ChEBI" id="CHEBI:57692"/>
    </cofactor>
</comment>
<dbReference type="EMBL" id="MVGC01000024">
    <property type="protein sequence ID" value="RJE26343.1"/>
    <property type="molecule type" value="Genomic_DNA"/>
</dbReference>
<dbReference type="PANTHER" id="PTHR42877">
    <property type="entry name" value="L-ORNITHINE N(5)-MONOOXYGENASE-RELATED"/>
    <property type="match status" value="1"/>
</dbReference>
<comment type="caution">
    <text evidence="5">The sequence shown here is derived from an EMBL/GenBank/DDBJ whole genome shotgun (WGS) entry which is preliminary data.</text>
</comment>
<evidence type="ECO:0000256" key="1">
    <source>
        <dbReference type="ARBA" id="ARBA00001974"/>
    </source>
</evidence>
<organism evidence="5 6">
    <name type="scientific">Aspergillus sclerotialis</name>
    <dbReference type="NCBI Taxonomy" id="2070753"/>
    <lineage>
        <taxon>Eukaryota</taxon>
        <taxon>Fungi</taxon>
        <taxon>Dikarya</taxon>
        <taxon>Ascomycota</taxon>
        <taxon>Pezizomycotina</taxon>
        <taxon>Eurotiomycetes</taxon>
        <taxon>Eurotiomycetidae</taxon>
        <taxon>Eurotiales</taxon>
        <taxon>Aspergillaceae</taxon>
        <taxon>Aspergillus</taxon>
        <taxon>Aspergillus subgen. Polypaecilum</taxon>
    </lineage>
</organism>